<dbReference type="Proteomes" id="UP000829364">
    <property type="component" value="Chromosome 2"/>
</dbReference>
<dbReference type="PANTHER" id="PTHR36156:SF2">
    <property type="entry name" value="CUPIN TYPE-2 DOMAIN-CONTAINING PROTEIN"/>
    <property type="match status" value="1"/>
</dbReference>
<dbReference type="AlphaFoldDB" id="A0A9Q8Q9E4"/>
<dbReference type="CDD" id="cd02231">
    <property type="entry name" value="cupin_BLL6423-like"/>
    <property type="match status" value="1"/>
</dbReference>
<dbReference type="GeneID" id="72064425"/>
<reference evidence="2" key="1">
    <citation type="submission" date="2021-11" db="EMBL/GenBank/DDBJ databases">
        <title>Purpureocillium_takamizusanense_genome.</title>
        <authorList>
            <person name="Nguyen N.-H."/>
        </authorList>
    </citation>
    <scope>NUCLEOTIDE SEQUENCE</scope>
    <source>
        <strain evidence="2">PT3</strain>
    </source>
</reference>
<dbReference type="OrthoDB" id="5840532at2759"/>
<proteinExistence type="predicted"/>
<dbReference type="RefSeq" id="XP_047839464.1">
    <property type="nucleotide sequence ID" value="XM_047983493.1"/>
</dbReference>
<accession>A0A9Q8Q9E4</accession>
<protein>
    <recommendedName>
        <fullName evidence="1">Cupin type-2 domain-containing protein</fullName>
    </recommendedName>
</protein>
<dbReference type="InterPro" id="IPR047142">
    <property type="entry name" value="OryJ/VirC-like"/>
</dbReference>
<name>A0A9Q8Q9E4_9HYPO</name>
<organism evidence="2 3">
    <name type="scientific">Purpureocillium takamizusanense</name>
    <dbReference type="NCBI Taxonomy" id="2060973"/>
    <lineage>
        <taxon>Eukaryota</taxon>
        <taxon>Fungi</taxon>
        <taxon>Dikarya</taxon>
        <taxon>Ascomycota</taxon>
        <taxon>Pezizomycotina</taxon>
        <taxon>Sordariomycetes</taxon>
        <taxon>Hypocreomycetidae</taxon>
        <taxon>Hypocreales</taxon>
        <taxon>Ophiocordycipitaceae</taxon>
        <taxon>Purpureocillium</taxon>
    </lineage>
</organism>
<dbReference type="InterPro" id="IPR011051">
    <property type="entry name" value="RmlC_Cupin_sf"/>
</dbReference>
<evidence type="ECO:0000313" key="2">
    <source>
        <dbReference type="EMBL" id="UNI15983.1"/>
    </source>
</evidence>
<dbReference type="SUPFAM" id="SSF51182">
    <property type="entry name" value="RmlC-like cupins"/>
    <property type="match status" value="1"/>
</dbReference>
<evidence type="ECO:0000259" key="1">
    <source>
        <dbReference type="Pfam" id="PF07883"/>
    </source>
</evidence>
<dbReference type="Gene3D" id="2.60.120.10">
    <property type="entry name" value="Jelly Rolls"/>
    <property type="match status" value="1"/>
</dbReference>
<dbReference type="EMBL" id="CP086355">
    <property type="protein sequence ID" value="UNI15983.1"/>
    <property type="molecule type" value="Genomic_DNA"/>
</dbReference>
<evidence type="ECO:0000313" key="3">
    <source>
        <dbReference type="Proteomes" id="UP000829364"/>
    </source>
</evidence>
<dbReference type="Pfam" id="PF07883">
    <property type="entry name" value="Cupin_2"/>
    <property type="match status" value="1"/>
</dbReference>
<feature type="domain" description="Cupin type-2" evidence="1">
    <location>
        <begin position="77"/>
        <end position="141"/>
    </location>
</feature>
<dbReference type="Gene3D" id="2.20.70.150">
    <property type="match status" value="1"/>
</dbReference>
<keyword evidence="3" id="KW-1185">Reference proteome</keyword>
<gene>
    <name evidence="2" type="ORF">JDV02_002464</name>
</gene>
<dbReference type="KEGG" id="ptkz:JDV02_002464"/>
<sequence length="189" mass="20874">MSPLPDPRRVVTGHDEAGNAIFVADSLAHMAPTSVECDFTVLYETHQFPASNDVWEDPMLTRTMNLANEKGLVLRCVDFKPNTKTLFHRTESLDFGIVFSGEIVYLDNGVELTLKAGDVCVQRGTIHGWDNRTDQTTRIYFLLTGKCFEQSDLVTVAKDDLAATPVKIGDKVLGEHGFDPKDVESGGQL</sequence>
<dbReference type="PANTHER" id="PTHR36156">
    <property type="entry name" value="SLR2101 PROTEIN"/>
    <property type="match status" value="1"/>
</dbReference>
<dbReference type="InterPro" id="IPR014710">
    <property type="entry name" value="RmlC-like_jellyroll"/>
</dbReference>
<dbReference type="InterPro" id="IPR013096">
    <property type="entry name" value="Cupin_2"/>
</dbReference>